<keyword evidence="2" id="KW-1185">Reference proteome</keyword>
<comment type="caution">
    <text evidence="1">The sequence shown here is derived from an EMBL/GenBank/DDBJ whole genome shotgun (WGS) entry which is preliminary data.</text>
</comment>
<protein>
    <submittedName>
        <fullName evidence="1">Uncharacterized protein</fullName>
    </submittedName>
</protein>
<gene>
    <name evidence="1" type="ORF">JZ751_024995</name>
</gene>
<dbReference type="Proteomes" id="UP000824540">
    <property type="component" value="Unassembled WGS sequence"/>
</dbReference>
<organism evidence="1 2">
    <name type="scientific">Albula glossodonta</name>
    <name type="common">roundjaw bonefish</name>
    <dbReference type="NCBI Taxonomy" id="121402"/>
    <lineage>
        <taxon>Eukaryota</taxon>
        <taxon>Metazoa</taxon>
        <taxon>Chordata</taxon>
        <taxon>Craniata</taxon>
        <taxon>Vertebrata</taxon>
        <taxon>Euteleostomi</taxon>
        <taxon>Actinopterygii</taxon>
        <taxon>Neopterygii</taxon>
        <taxon>Teleostei</taxon>
        <taxon>Albuliformes</taxon>
        <taxon>Albulidae</taxon>
        <taxon>Albula</taxon>
    </lineage>
</organism>
<sequence>MYFSTTLQPFGKVFVAEPWRLAFNSENPRLNARTHPFETLRNNGVKVGITPRLKTHPLTNVNKTAVCSLCANKDTKMMP</sequence>
<name>A0A8T2PF04_9TELE</name>
<dbReference type="AlphaFoldDB" id="A0A8T2PF04"/>
<proteinExistence type="predicted"/>
<accession>A0A8T2PF04</accession>
<dbReference type="EMBL" id="JAFBMS010000007">
    <property type="protein sequence ID" value="KAG9351105.1"/>
    <property type="molecule type" value="Genomic_DNA"/>
</dbReference>
<reference evidence="1" key="1">
    <citation type="thesis" date="2021" institute="BYU ScholarsArchive" country="Provo, UT, USA">
        <title>Applications of and Algorithms for Genome Assembly and Genomic Analyses with an Emphasis on Marine Teleosts.</title>
        <authorList>
            <person name="Pickett B.D."/>
        </authorList>
    </citation>
    <scope>NUCLEOTIDE SEQUENCE</scope>
    <source>
        <strain evidence="1">HI-2016</strain>
    </source>
</reference>
<evidence type="ECO:0000313" key="2">
    <source>
        <dbReference type="Proteomes" id="UP000824540"/>
    </source>
</evidence>
<evidence type="ECO:0000313" key="1">
    <source>
        <dbReference type="EMBL" id="KAG9351105.1"/>
    </source>
</evidence>